<dbReference type="GO" id="GO:0005886">
    <property type="term" value="C:plasma membrane"/>
    <property type="evidence" value="ECO:0007669"/>
    <property type="project" value="UniProtKB-SubCell"/>
</dbReference>
<dbReference type="STRING" id="504805.SAMN05421505_11666"/>
<dbReference type="Pfam" id="PF07549">
    <property type="entry name" value="Sec_GG"/>
    <property type="match status" value="2"/>
</dbReference>
<feature type="transmembrane region" description="Helical" evidence="9">
    <location>
        <begin position="268"/>
        <end position="291"/>
    </location>
</feature>
<dbReference type="NCBIfam" id="TIGR00916">
    <property type="entry name" value="2A0604s01"/>
    <property type="match status" value="1"/>
</dbReference>
<dbReference type="GO" id="GO:0015450">
    <property type="term" value="F:protein-transporting ATPase activity"/>
    <property type="evidence" value="ECO:0007669"/>
    <property type="project" value="InterPro"/>
</dbReference>
<keyword evidence="3 9" id="KW-1003">Cell membrane</keyword>
<dbReference type="InterPro" id="IPR048631">
    <property type="entry name" value="SecD_1st"/>
</dbReference>
<comment type="subunit">
    <text evidence="10">Forms a complex with SecD. Part of the essential Sec protein translocation apparatus which comprises SecA, SecYEG and auxiliary proteins SecDF. Other proteins may also be involved.</text>
</comment>
<accession>A0A1G8CMP4</accession>
<dbReference type="Gene3D" id="3.30.70.3400">
    <property type="match status" value="1"/>
</dbReference>
<evidence type="ECO:0000256" key="8">
    <source>
        <dbReference type="ARBA" id="ARBA00023136"/>
    </source>
</evidence>
<dbReference type="InterPro" id="IPR055344">
    <property type="entry name" value="SecD_SecF_C_bact"/>
</dbReference>
<evidence type="ECO:0000256" key="1">
    <source>
        <dbReference type="ARBA" id="ARBA00004651"/>
    </source>
</evidence>
<evidence type="ECO:0000256" key="3">
    <source>
        <dbReference type="ARBA" id="ARBA00022475"/>
    </source>
</evidence>
<evidence type="ECO:0000256" key="7">
    <source>
        <dbReference type="ARBA" id="ARBA00023010"/>
    </source>
</evidence>
<feature type="transmembrane region" description="Helical" evidence="9">
    <location>
        <begin position="406"/>
        <end position="429"/>
    </location>
</feature>
<dbReference type="InterPro" id="IPR054384">
    <property type="entry name" value="SecDF_P1_head"/>
</dbReference>
<protein>
    <recommendedName>
        <fullName evidence="9 10">Multifunctional fusion protein</fullName>
    </recommendedName>
    <domain>
        <recommendedName>
            <fullName evidence="9">Protein translocase subunit SecD</fullName>
        </recommendedName>
    </domain>
    <domain>
        <recommendedName>
            <fullName evidence="10">Protein-export membrane protein SecF</fullName>
        </recommendedName>
    </domain>
</protein>
<feature type="transmembrane region" description="Helical" evidence="9">
    <location>
        <begin position="465"/>
        <end position="484"/>
    </location>
</feature>
<feature type="region of interest" description="Disordered" evidence="11">
    <location>
        <begin position="738"/>
        <end position="759"/>
    </location>
</feature>
<feature type="transmembrane region" description="Helical" evidence="9">
    <location>
        <begin position="298"/>
        <end position="322"/>
    </location>
</feature>
<dbReference type="InterPro" id="IPR048634">
    <property type="entry name" value="SecD_SecF_C"/>
</dbReference>
<proteinExistence type="inferred from homology"/>
<dbReference type="RefSeq" id="WP_275936298.1">
    <property type="nucleotide sequence ID" value="NZ_FNCN01000016.1"/>
</dbReference>
<dbReference type="InterPro" id="IPR005791">
    <property type="entry name" value="SecD"/>
</dbReference>
<name>A0A1G8CMP4_9ACTN</name>
<dbReference type="Proteomes" id="UP000198923">
    <property type="component" value="Unassembled WGS sequence"/>
</dbReference>
<keyword evidence="2 9" id="KW-0813">Transport</keyword>
<keyword evidence="5 9" id="KW-0653">Protein transport</keyword>
<evidence type="ECO:0000259" key="14">
    <source>
        <dbReference type="Pfam" id="PF22599"/>
    </source>
</evidence>
<evidence type="ECO:0000259" key="13">
    <source>
        <dbReference type="Pfam" id="PF21760"/>
    </source>
</evidence>
<dbReference type="GO" id="GO:0006605">
    <property type="term" value="P:protein targeting"/>
    <property type="evidence" value="ECO:0007669"/>
    <property type="project" value="UniProtKB-UniRule"/>
</dbReference>
<feature type="domain" description="Protein export membrane protein SecD/SecF C-terminal" evidence="12">
    <location>
        <begin position="256"/>
        <end position="427"/>
    </location>
</feature>
<keyword evidence="4 9" id="KW-0812">Transmembrane</keyword>
<comment type="subcellular location">
    <subcellularLocation>
        <location evidence="1 9">Cell membrane</location>
        <topology evidence="1 9">Multi-pass membrane protein</topology>
    </subcellularLocation>
</comment>
<feature type="transmembrane region" description="Helical" evidence="9">
    <location>
        <begin position="682"/>
        <end position="700"/>
    </location>
</feature>
<dbReference type="NCBIfam" id="NF009583">
    <property type="entry name" value="PRK13024.1-3"/>
    <property type="match status" value="1"/>
</dbReference>
<evidence type="ECO:0000256" key="9">
    <source>
        <dbReference type="HAMAP-Rule" id="MF_01463"/>
    </source>
</evidence>
<dbReference type="PANTHER" id="PTHR30081:SF1">
    <property type="entry name" value="PROTEIN TRANSLOCASE SUBUNIT SECD"/>
    <property type="match status" value="1"/>
</dbReference>
<dbReference type="NCBIfam" id="TIGR00966">
    <property type="entry name" value="transloc_SecF"/>
    <property type="match status" value="1"/>
</dbReference>
<keyword evidence="7 9" id="KW-0811">Translocation</keyword>
<evidence type="ECO:0000313" key="16">
    <source>
        <dbReference type="Proteomes" id="UP000198923"/>
    </source>
</evidence>
<feature type="transmembrane region" description="Helical" evidence="9">
    <location>
        <begin position="373"/>
        <end position="394"/>
    </location>
</feature>
<dbReference type="InterPro" id="IPR005665">
    <property type="entry name" value="SecF_bac"/>
</dbReference>
<dbReference type="AlphaFoldDB" id="A0A1G8CMP4"/>
<evidence type="ECO:0000256" key="2">
    <source>
        <dbReference type="ARBA" id="ARBA00022448"/>
    </source>
</evidence>
<evidence type="ECO:0000256" key="4">
    <source>
        <dbReference type="ARBA" id="ARBA00022692"/>
    </source>
</evidence>
<feature type="transmembrane region" description="Helical" evidence="9">
    <location>
        <begin position="579"/>
        <end position="596"/>
    </location>
</feature>
<reference evidence="15 16" key="1">
    <citation type="submission" date="2016-10" db="EMBL/GenBank/DDBJ databases">
        <authorList>
            <person name="de Groot N.N."/>
        </authorList>
    </citation>
    <scope>NUCLEOTIDE SEQUENCE [LARGE SCALE GENOMIC DNA]</scope>
    <source>
        <strain evidence="15 16">CPCC 201354</strain>
    </source>
</reference>
<evidence type="ECO:0000256" key="5">
    <source>
        <dbReference type="ARBA" id="ARBA00022927"/>
    </source>
</evidence>
<comment type="similarity">
    <text evidence="10">Belongs to the SecD/SecF family. SecF subfamily.</text>
</comment>
<dbReference type="HAMAP" id="MF_01464_B">
    <property type="entry name" value="SecF_B"/>
    <property type="match status" value="1"/>
</dbReference>
<dbReference type="InterPro" id="IPR022813">
    <property type="entry name" value="SecD/SecF_arch_bac"/>
</dbReference>
<dbReference type="Pfam" id="PF22599">
    <property type="entry name" value="SecDF_P1_head"/>
    <property type="match status" value="1"/>
</dbReference>
<comment type="similarity">
    <text evidence="9">Belongs to the SecD/SecF family. SecD subfamily.</text>
</comment>
<organism evidence="15 16">
    <name type="scientific">Sinosporangium album</name>
    <dbReference type="NCBI Taxonomy" id="504805"/>
    <lineage>
        <taxon>Bacteria</taxon>
        <taxon>Bacillati</taxon>
        <taxon>Actinomycetota</taxon>
        <taxon>Actinomycetes</taxon>
        <taxon>Streptosporangiales</taxon>
        <taxon>Streptosporangiaceae</taxon>
        <taxon>Sinosporangium</taxon>
    </lineage>
</organism>
<dbReference type="NCBIfam" id="TIGR01129">
    <property type="entry name" value="secD"/>
    <property type="match status" value="1"/>
</dbReference>
<evidence type="ECO:0000313" key="15">
    <source>
        <dbReference type="EMBL" id="SDH46569.1"/>
    </source>
</evidence>
<feature type="domain" description="Protein export membrane protein SecD/SecF C-terminal" evidence="12">
    <location>
        <begin position="548"/>
        <end position="732"/>
    </location>
</feature>
<dbReference type="Pfam" id="PF02355">
    <property type="entry name" value="SecD_SecF_C"/>
    <property type="match status" value="2"/>
</dbReference>
<feature type="transmembrane region" description="Helical" evidence="9">
    <location>
        <begin position="328"/>
        <end position="347"/>
    </location>
</feature>
<comment type="caution">
    <text evidence="9">Lacks conserved residue(s) required for the propagation of feature annotation.</text>
</comment>
<feature type="transmembrane region" description="Helical" evidence="9">
    <location>
        <begin position="603"/>
        <end position="624"/>
    </location>
</feature>
<evidence type="ECO:0000259" key="12">
    <source>
        <dbReference type="Pfam" id="PF02355"/>
    </source>
</evidence>
<evidence type="ECO:0000256" key="6">
    <source>
        <dbReference type="ARBA" id="ARBA00022989"/>
    </source>
</evidence>
<comment type="function">
    <text evidence="9">Part of the Sec protein translocase complex. Interacts with the SecYEG preprotein conducting channel. SecDF uses the proton motive force (PMF) to complete protein translocation after the ATP-dependent function of SecA.</text>
</comment>
<dbReference type="GO" id="GO:0043952">
    <property type="term" value="P:protein transport by the Sec complex"/>
    <property type="evidence" value="ECO:0007669"/>
    <property type="project" value="UniProtKB-UniRule"/>
</dbReference>
<dbReference type="SUPFAM" id="SSF82866">
    <property type="entry name" value="Multidrug efflux transporter AcrB transmembrane domain"/>
    <property type="match status" value="2"/>
</dbReference>
<dbReference type="EMBL" id="FNCN01000016">
    <property type="protein sequence ID" value="SDH46569.1"/>
    <property type="molecule type" value="Genomic_DNA"/>
</dbReference>
<keyword evidence="6 9" id="KW-1133">Transmembrane helix</keyword>
<gene>
    <name evidence="9" type="primary">secD</name>
    <name evidence="10" type="synonym">secF</name>
    <name evidence="15" type="ORF">SAMN05421505_11666</name>
</gene>
<evidence type="ECO:0000256" key="10">
    <source>
        <dbReference type="HAMAP-Rule" id="MF_01464"/>
    </source>
</evidence>
<feature type="domain" description="SecDF P1 head subdomain" evidence="14">
    <location>
        <begin position="136"/>
        <end position="254"/>
    </location>
</feature>
<keyword evidence="8 9" id="KW-0472">Membrane</keyword>
<dbReference type="InterPro" id="IPR022646">
    <property type="entry name" value="SecD/SecF_CS"/>
</dbReference>
<sequence>MSRPRPYLWRALAALAVMAAALAVTLTMSPRLGLDLRGGTQLVFETRDSPTVKADAEATDRTAEVLRRRADGLGVVDPVMVRSGEQRIIVELPGVLDPRKAAEVIGRTAQLTFHQVLGTADDTTKPGQGELVLPDESGQKLRLAAAGLTGDGISDAAPGIDPQSGGGWFVSMDFRSEGERDWAKLEGTAACSPYGDPKRRVAIVLDNKIISSPQINESVACNAGTGGSRQITGSFTAEEAEDLAVLIKGGALPVPVEIVEQRTVGPTLGAAAITASAQAAVIGALLTALFITVIYRLVGLLATVALACYALISYAALVAFGATLTLPGLAGFVLAIGMAVDANVLVFERAREEFGAAPSGGLRGALEKGFRNAWSAVADSNITTLLAAGLLFVLASGPVRGFGVTLSIGVIASLVSAMVITRVLARWAVDRGFVLKRPKISGIADTGRVRAWLTRRNPDLMKRRALWLGTAAAITVLALAGLFVRGLNFGVEFTGGRVVEFATTQAVGADTARQAVADAGFPTAVVQSSGDDISVRTGQISNDDVVKIQEALAGVGGDAVKQRDELIGPSLGEELRRNALIALGVALAAQLLYLAFRFRWSFGTAAVAALAVDVAAVVGVFAWLGKPIDGVFLAAMLTVIGYSVNDKVVVFDRVRELWGAQPKGSLAGIANSAILQTVPRTISTGLGAMFILAALAALGGDSLTDFAIALLIGIVTGTLSSAFVAAPLAIKFERFSSAPPPRPKVKRVSRPREGSGAVV</sequence>
<dbReference type="PANTHER" id="PTHR30081">
    <property type="entry name" value="PROTEIN-EXPORT MEMBRANE PROTEIN SEC"/>
    <property type="match status" value="1"/>
</dbReference>
<evidence type="ECO:0000256" key="11">
    <source>
        <dbReference type="SAM" id="MobiDB-lite"/>
    </source>
</evidence>
<dbReference type="HAMAP" id="MF_01463_B">
    <property type="entry name" value="SecD_B"/>
    <property type="match status" value="1"/>
</dbReference>
<dbReference type="GO" id="GO:0065002">
    <property type="term" value="P:intracellular protein transmembrane transport"/>
    <property type="evidence" value="ECO:0007669"/>
    <property type="project" value="UniProtKB-UniRule"/>
</dbReference>
<dbReference type="Pfam" id="PF21760">
    <property type="entry name" value="SecD_1st"/>
    <property type="match status" value="1"/>
</dbReference>
<dbReference type="PRINTS" id="PR01755">
    <property type="entry name" value="SECFTRNLCASE"/>
</dbReference>
<dbReference type="InterPro" id="IPR022645">
    <property type="entry name" value="SecD/SecF_bac"/>
</dbReference>
<feature type="domain" description="Protein translocase subunit SecDF P1" evidence="13">
    <location>
        <begin position="60"/>
        <end position="116"/>
    </location>
</feature>
<comment type="subunit">
    <text evidence="9">Forms a complex with SecF. Part of the essential Sec protein translocation apparatus which comprises SecA, SecYEG and auxiliary proteins SecDF. Other proteins may also be involved.</text>
</comment>
<feature type="transmembrane region" description="Helical" evidence="9">
    <location>
        <begin position="706"/>
        <end position="730"/>
    </location>
</feature>
<dbReference type="Gene3D" id="3.30.1360.200">
    <property type="match status" value="1"/>
</dbReference>
<dbReference type="Gene3D" id="1.20.1640.10">
    <property type="entry name" value="Multidrug efflux transporter AcrB transmembrane domain"/>
    <property type="match status" value="2"/>
</dbReference>
<keyword evidence="16" id="KW-1185">Reference proteome</keyword>